<dbReference type="OrthoDB" id="3024632at2759"/>
<organism evidence="2 3">
    <name type="scientific">Penicillium cosmopolitanum</name>
    <dbReference type="NCBI Taxonomy" id="1131564"/>
    <lineage>
        <taxon>Eukaryota</taxon>
        <taxon>Fungi</taxon>
        <taxon>Dikarya</taxon>
        <taxon>Ascomycota</taxon>
        <taxon>Pezizomycotina</taxon>
        <taxon>Eurotiomycetes</taxon>
        <taxon>Eurotiomycetidae</taxon>
        <taxon>Eurotiales</taxon>
        <taxon>Aspergillaceae</taxon>
        <taxon>Penicillium</taxon>
    </lineage>
</organism>
<sequence length="566" mass="63737">MGINLATPVAKIIAQIAPAAAIFPPATADLLVLGKRGAPGFPWAAMSIFSAASVIKTCVAAAFPDWMREIFKIRSDSTDSEIGLILSLVPDYNNKAKLDLGENGCIGVLVKNGTQQAIYKLDEFTNHIVQDAPEFKENETEIISRHRIDPIYFQKHNWLNEVLSLLTSAIKIAEFIVLLCYDAAGLGLLSALSWLVFFIYSLFIIIMSNLSTSFRNQHNRTIDVVVGNLPRFGQPGSGGRRICLGVPQNQRRSLLWKPAWIFGAAVYTYSLVHGYALLNTQNENVIIIWTGFQLLWLFLRFLFFWLAEDADKPTTIPPSSKVYSDLQDFEIRKIQMLMLSLSRCQMNIHRRGKFSYESDIKTHMKIEEDLRSGSISNVLDSMPECYSQIPQELIDNDWEIPTTMDDIRIIHVIGDTLLRSACWLAGTTHNHDMLYDACMVCVESRGQSALVPAARVLFSTVPRDPNYDPDNERIYPRGTKNEGPSKVEWCYWIPASSSKWLEVTSTGLKVFGKSAGRNWVSEGDIEKKLQGPLHISFNSMKDIERIVEISMLAYNDLKRVAGVRDK</sequence>
<accession>A0A9W9W5Z4</accession>
<keyword evidence="1" id="KW-1133">Transmembrane helix</keyword>
<evidence type="ECO:0000313" key="2">
    <source>
        <dbReference type="EMBL" id="KAJ5404027.1"/>
    </source>
</evidence>
<keyword evidence="1" id="KW-0472">Membrane</keyword>
<feature type="transmembrane region" description="Helical" evidence="1">
    <location>
        <begin position="284"/>
        <end position="307"/>
    </location>
</feature>
<evidence type="ECO:0000313" key="3">
    <source>
        <dbReference type="Proteomes" id="UP001147747"/>
    </source>
</evidence>
<keyword evidence="3" id="KW-1185">Reference proteome</keyword>
<proteinExistence type="predicted"/>
<dbReference type="GeneID" id="81367515"/>
<name>A0A9W9W5Z4_9EURO</name>
<protein>
    <submittedName>
        <fullName evidence="2">Uncharacterized protein</fullName>
    </submittedName>
</protein>
<evidence type="ECO:0000256" key="1">
    <source>
        <dbReference type="SAM" id="Phobius"/>
    </source>
</evidence>
<gene>
    <name evidence="2" type="ORF">N7509_003898</name>
</gene>
<reference evidence="2" key="1">
    <citation type="submission" date="2022-12" db="EMBL/GenBank/DDBJ databases">
        <authorList>
            <person name="Petersen C."/>
        </authorList>
    </citation>
    <scope>NUCLEOTIDE SEQUENCE</scope>
    <source>
        <strain evidence="2">IBT 29677</strain>
    </source>
</reference>
<reference evidence="2" key="2">
    <citation type="journal article" date="2023" name="IMA Fungus">
        <title>Comparative genomic study of the Penicillium genus elucidates a diverse pangenome and 15 lateral gene transfer events.</title>
        <authorList>
            <person name="Petersen C."/>
            <person name="Sorensen T."/>
            <person name="Nielsen M.R."/>
            <person name="Sondergaard T.E."/>
            <person name="Sorensen J.L."/>
            <person name="Fitzpatrick D.A."/>
            <person name="Frisvad J.C."/>
            <person name="Nielsen K.L."/>
        </authorList>
    </citation>
    <scope>NUCLEOTIDE SEQUENCE</scope>
    <source>
        <strain evidence="2">IBT 29677</strain>
    </source>
</reference>
<dbReference type="EMBL" id="JAPZBU010000005">
    <property type="protein sequence ID" value="KAJ5404027.1"/>
    <property type="molecule type" value="Genomic_DNA"/>
</dbReference>
<keyword evidence="1" id="KW-0812">Transmembrane</keyword>
<feature type="transmembrane region" description="Helical" evidence="1">
    <location>
        <begin position="44"/>
        <end position="64"/>
    </location>
</feature>
<comment type="caution">
    <text evidence="2">The sequence shown here is derived from an EMBL/GenBank/DDBJ whole genome shotgun (WGS) entry which is preliminary data.</text>
</comment>
<feature type="transmembrane region" description="Helical" evidence="1">
    <location>
        <begin position="259"/>
        <end position="278"/>
    </location>
</feature>
<dbReference type="Proteomes" id="UP001147747">
    <property type="component" value="Unassembled WGS sequence"/>
</dbReference>
<dbReference type="RefSeq" id="XP_056491269.1">
    <property type="nucleotide sequence ID" value="XM_056628535.1"/>
</dbReference>
<feature type="transmembrane region" description="Helical" evidence="1">
    <location>
        <begin position="190"/>
        <end position="210"/>
    </location>
</feature>
<dbReference type="AlphaFoldDB" id="A0A9W9W5Z4"/>